<evidence type="ECO:0000313" key="3">
    <source>
        <dbReference type="Proteomes" id="UP000634476"/>
    </source>
</evidence>
<proteinExistence type="predicted"/>
<evidence type="ECO:0000313" key="2">
    <source>
        <dbReference type="EMBL" id="GII04878.1"/>
    </source>
</evidence>
<dbReference type="EMBL" id="BOOK01000057">
    <property type="protein sequence ID" value="GII04878.1"/>
    <property type="molecule type" value="Genomic_DNA"/>
</dbReference>
<feature type="compositionally biased region" description="Low complexity" evidence="1">
    <location>
        <begin position="7"/>
        <end position="16"/>
    </location>
</feature>
<dbReference type="AlphaFoldDB" id="A0A8J3T645"/>
<feature type="region of interest" description="Disordered" evidence="1">
    <location>
        <begin position="1"/>
        <end position="27"/>
    </location>
</feature>
<dbReference type="Proteomes" id="UP000634476">
    <property type="component" value="Unassembled WGS sequence"/>
</dbReference>
<evidence type="ECO:0000256" key="1">
    <source>
        <dbReference type="SAM" id="MobiDB-lite"/>
    </source>
</evidence>
<organism evidence="2 3">
    <name type="scientific">Planobispora takensis</name>
    <dbReference type="NCBI Taxonomy" id="1367882"/>
    <lineage>
        <taxon>Bacteria</taxon>
        <taxon>Bacillati</taxon>
        <taxon>Actinomycetota</taxon>
        <taxon>Actinomycetes</taxon>
        <taxon>Streptosporangiales</taxon>
        <taxon>Streptosporangiaceae</taxon>
        <taxon>Planobispora</taxon>
    </lineage>
</organism>
<accession>A0A8J3T645</accession>
<reference evidence="2" key="1">
    <citation type="submission" date="2021-01" db="EMBL/GenBank/DDBJ databases">
        <title>Whole genome shotgun sequence of Planobispora takensis NBRC 109077.</title>
        <authorList>
            <person name="Komaki H."/>
            <person name="Tamura T."/>
        </authorList>
    </citation>
    <scope>NUCLEOTIDE SEQUENCE</scope>
    <source>
        <strain evidence="2">NBRC 109077</strain>
    </source>
</reference>
<keyword evidence="3" id="KW-1185">Reference proteome</keyword>
<protein>
    <submittedName>
        <fullName evidence="2">Uncharacterized protein</fullName>
    </submittedName>
</protein>
<name>A0A8J3T645_9ACTN</name>
<gene>
    <name evidence="2" type="ORF">Pta02_68860</name>
</gene>
<comment type="caution">
    <text evidence="2">The sequence shown here is derived from an EMBL/GenBank/DDBJ whole genome shotgun (WGS) entry which is preliminary data.</text>
</comment>
<sequence>MEEPCGGEHAAGGAAEETGDPVVAGDGNGAVCGMAQTTAADDKAVGGRYTRMPGI</sequence>